<keyword evidence="4" id="KW-0677">Repeat</keyword>
<keyword evidence="14" id="KW-1185">Reference proteome</keyword>
<organism evidence="13 14">
    <name type="scientific">Elliptochloris bilobata</name>
    <dbReference type="NCBI Taxonomy" id="381761"/>
    <lineage>
        <taxon>Eukaryota</taxon>
        <taxon>Viridiplantae</taxon>
        <taxon>Chlorophyta</taxon>
        <taxon>core chlorophytes</taxon>
        <taxon>Trebouxiophyceae</taxon>
        <taxon>Trebouxiophyceae incertae sedis</taxon>
        <taxon>Elliptochloris clade</taxon>
        <taxon>Elliptochloris</taxon>
    </lineage>
</organism>
<proteinExistence type="predicted"/>
<dbReference type="GO" id="GO:0045504">
    <property type="term" value="F:dynein heavy chain binding"/>
    <property type="evidence" value="ECO:0007669"/>
    <property type="project" value="TreeGrafter"/>
</dbReference>
<evidence type="ECO:0000256" key="1">
    <source>
        <dbReference type="ARBA" id="ARBA00004611"/>
    </source>
</evidence>
<dbReference type="AlphaFoldDB" id="A0AAW1SCM1"/>
<evidence type="ECO:0000256" key="3">
    <source>
        <dbReference type="ARBA" id="ARBA00022574"/>
    </source>
</evidence>
<evidence type="ECO:0000256" key="11">
    <source>
        <dbReference type="ARBA" id="ARBA00041557"/>
    </source>
</evidence>
<evidence type="ECO:0000256" key="2">
    <source>
        <dbReference type="ARBA" id="ARBA00022490"/>
    </source>
</evidence>
<evidence type="ECO:0000256" key="9">
    <source>
        <dbReference type="ARBA" id="ARBA00024190"/>
    </source>
</evidence>
<comment type="subcellular location">
    <subcellularLocation>
        <location evidence="1">Cytoplasm</location>
        <location evidence="1">Cytoskeleton</location>
        <location evidence="1">Flagellum axoneme</location>
    </subcellularLocation>
    <subcellularLocation>
        <location evidence="9">Dynein axonemal particle</location>
    </subcellularLocation>
</comment>
<dbReference type="SMART" id="SM00320">
    <property type="entry name" value="WD40"/>
    <property type="match status" value="4"/>
</dbReference>
<feature type="compositionally biased region" description="Gly residues" evidence="12">
    <location>
        <begin position="183"/>
        <end position="193"/>
    </location>
</feature>
<gene>
    <name evidence="13" type="ORF">WJX81_007836</name>
</gene>
<evidence type="ECO:0000313" key="14">
    <source>
        <dbReference type="Proteomes" id="UP001445335"/>
    </source>
</evidence>
<protein>
    <recommendedName>
        <fullName evidence="10">Dynein axonemal intermediate chain 4</fullName>
    </recommendedName>
    <alternativeName>
        <fullName evidence="11">WD repeat-containing protein 78</fullName>
    </alternativeName>
</protein>
<dbReference type="GO" id="GO:0003341">
    <property type="term" value="P:cilium movement"/>
    <property type="evidence" value="ECO:0007669"/>
    <property type="project" value="TreeGrafter"/>
</dbReference>
<dbReference type="InterPro" id="IPR015943">
    <property type="entry name" value="WD40/YVTN_repeat-like_dom_sf"/>
</dbReference>
<dbReference type="InterPro" id="IPR050687">
    <property type="entry name" value="Dynein_IC"/>
</dbReference>
<dbReference type="GO" id="GO:0045503">
    <property type="term" value="F:dynein light chain binding"/>
    <property type="evidence" value="ECO:0007669"/>
    <property type="project" value="TreeGrafter"/>
</dbReference>
<dbReference type="Proteomes" id="UP001445335">
    <property type="component" value="Unassembled WGS sequence"/>
</dbReference>
<dbReference type="SUPFAM" id="SSF50978">
    <property type="entry name" value="WD40 repeat-like"/>
    <property type="match status" value="1"/>
</dbReference>
<accession>A0AAW1SCM1</accession>
<keyword evidence="8" id="KW-0966">Cell projection</keyword>
<keyword evidence="5" id="KW-0282">Flagellum</keyword>
<dbReference type="GO" id="GO:0120293">
    <property type="term" value="C:dynein axonemal particle"/>
    <property type="evidence" value="ECO:0007669"/>
    <property type="project" value="UniProtKB-SubCell"/>
</dbReference>
<dbReference type="PANTHER" id="PTHR12442:SF12">
    <property type="entry name" value="DYNEIN AXONEMAL INTERMEDIATE CHAIN 4"/>
    <property type="match status" value="1"/>
</dbReference>
<evidence type="ECO:0000256" key="6">
    <source>
        <dbReference type="ARBA" id="ARBA00023069"/>
    </source>
</evidence>
<dbReference type="GO" id="GO:0005858">
    <property type="term" value="C:axonemal dynein complex"/>
    <property type="evidence" value="ECO:0007669"/>
    <property type="project" value="TreeGrafter"/>
</dbReference>
<evidence type="ECO:0000256" key="4">
    <source>
        <dbReference type="ARBA" id="ARBA00022737"/>
    </source>
</evidence>
<dbReference type="PANTHER" id="PTHR12442">
    <property type="entry name" value="DYNEIN INTERMEDIATE CHAIN"/>
    <property type="match status" value="1"/>
</dbReference>
<evidence type="ECO:0000256" key="5">
    <source>
        <dbReference type="ARBA" id="ARBA00022846"/>
    </source>
</evidence>
<evidence type="ECO:0000256" key="7">
    <source>
        <dbReference type="ARBA" id="ARBA00023212"/>
    </source>
</evidence>
<feature type="region of interest" description="Disordered" evidence="12">
    <location>
        <begin position="169"/>
        <end position="195"/>
    </location>
</feature>
<dbReference type="InterPro" id="IPR036322">
    <property type="entry name" value="WD40_repeat_dom_sf"/>
</dbReference>
<dbReference type="Gene3D" id="2.130.10.10">
    <property type="entry name" value="YVTN repeat-like/Quinoprotein amine dehydrogenase"/>
    <property type="match status" value="2"/>
</dbReference>
<evidence type="ECO:0000256" key="8">
    <source>
        <dbReference type="ARBA" id="ARBA00023273"/>
    </source>
</evidence>
<dbReference type="InterPro" id="IPR001680">
    <property type="entry name" value="WD40_rpt"/>
</dbReference>
<dbReference type="EMBL" id="JALJOU010000004">
    <property type="protein sequence ID" value="KAK9844200.1"/>
    <property type="molecule type" value="Genomic_DNA"/>
</dbReference>
<reference evidence="13 14" key="1">
    <citation type="journal article" date="2024" name="Nat. Commun.">
        <title>Phylogenomics reveals the evolutionary origins of lichenization in chlorophyte algae.</title>
        <authorList>
            <person name="Puginier C."/>
            <person name="Libourel C."/>
            <person name="Otte J."/>
            <person name="Skaloud P."/>
            <person name="Haon M."/>
            <person name="Grisel S."/>
            <person name="Petersen M."/>
            <person name="Berrin J.G."/>
            <person name="Delaux P.M."/>
            <person name="Dal Grande F."/>
            <person name="Keller J."/>
        </authorList>
    </citation>
    <scope>NUCLEOTIDE SEQUENCE [LARGE SCALE GENOMIC DNA]</scope>
    <source>
        <strain evidence="13 14">SAG 245.80</strain>
    </source>
</reference>
<comment type="caution">
    <text evidence="13">The sequence shown here is derived from an EMBL/GenBank/DDBJ whole genome shotgun (WGS) entry which is preliminary data.</text>
</comment>
<keyword evidence="6" id="KW-0969">Cilium</keyword>
<evidence type="ECO:0000256" key="12">
    <source>
        <dbReference type="SAM" id="MobiDB-lite"/>
    </source>
</evidence>
<evidence type="ECO:0000256" key="10">
    <source>
        <dbReference type="ARBA" id="ARBA00040002"/>
    </source>
</evidence>
<keyword evidence="3" id="KW-0853">WD repeat</keyword>
<sequence length="367" mass="36911">MPAGRGSAAFSVAPSMAPDRFPGTAGGKYLRSTIGRPDILAAGYVQHTFGAPGGGLIALWSLKNTGAPLWAAATGAGVASLDWAAEAAGLLAVGQMDGTVAVYDVRARQAAPVMAAGRGSGGHEDPAWHVRWVARGPERGEALVSISTDGRVTQWATSKGLEPTDLMRLKRVPPAPPTLSGGKPLGPSGGGGAAAPEPFISRHAGGMCFDFSGLDGRAYLVGTEEGAIHLCSTSYAEQYGASFAGHLGPATALLAFQTGCDEVADAAWCPSNATAFAAVTAGGRVEVWDIASSVHRPAAAFAAAEDAAMTCLAFAPTAPILAAGGTAGCIAAFRLHGVPREGESPGDAVMRLEAALAANTVRRVPGG</sequence>
<evidence type="ECO:0000313" key="13">
    <source>
        <dbReference type="EMBL" id="KAK9844200.1"/>
    </source>
</evidence>
<keyword evidence="7" id="KW-0206">Cytoskeleton</keyword>
<name>A0AAW1SCM1_9CHLO</name>
<keyword evidence="2" id="KW-0963">Cytoplasm</keyword>